<evidence type="ECO:0000313" key="3">
    <source>
        <dbReference type="Proteomes" id="UP000216857"/>
    </source>
</evidence>
<protein>
    <submittedName>
        <fullName evidence="2">Peptidase S16</fullName>
    </submittedName>
</protein>
<dbReference type="PROSITE" id="PS51787">
    <property type="entry name" value="LON_N"/>
    <property type="match status" value="1"/>
</dbReference>
<organism evidence="2 3">
    <name type="scientific">Bordetella genomosp. 9</name>
    <dbReference type="NCBI Taxonomy" id="1416803"/>
    <lineage>
        <taxon>Bacteria</taxon>
        <taxon>Pseudomonadati</taxon>
        <taxon>Pseudomonadota</taxon>
        <taxon>Betaproteobacteria</taxon>
        <taxon>Burkholderiales</taxon>
        <taxon>Alcaligenaceae</taxon>
        <taxon>Bordetella</taxon>
    </lineage>
</organism>
<dbReference type="Gene3D" id="2.30.130.40">
    <property type="entry name" value="LON domain-like"/>
    <property type="match status" value="1"/>
</dbReference>
<dbReference type="InterPro" id="IPR003111">
    <property type="entry name" value="Lon_prtase_N"/>
</dbReference>
<dbReference type="SMART" id="SM00464">
    <property type="entry name" value="LON"/>
    <property type="match status" value="1"/>
</dbReference>
<evidence type="ECO:0000313" key="2">
    <source>
        <dbReference type="EMBL" id="OZI23480.1"/>
    </source>
</evidence>
<dbReference type="InterPro" id="IPR046336">
    <property type="entry name" value="Lon_prtase_N_sf"/>
</dbReference>
<dbReference type="Pfam" id="PF02190">
    <property type="entry name" value="LON_substr_bdg"/>
    <property type="match status" value="1"/>
</dbReference>
<dbReference type="AlphaFoldDB" id="A0A261RFS7"/>
<feature type="domain" description="Lon N-terminal" evidence="1">
    <location>
        <begin position="1"/>
        <end position="201"/>
    </location>
</feature>
<proteinExistence type="predicted"/>
<dbReference type="PANTHER" id="PTHR46732">
    <property type="entry name" value="ATP-DEPENDENT PROTEASE LA (LON) DOMAIN PROTEIN"/>
    <property type="match status" value="1"/>
</dbReference>
<comment type="caution">
    <text evidence="2">The sequence shown here is derived from an EMBL/GenBank/DDBJ whole genome shotgun (WGS) entry which is preliminary data.</text>
</comment>
<reference evidence="2" key="1">
    <citation type="submission" date="2017-05" db="EMBL/GenBank/DDBJ databases">
        <title>Complete and WGS of Bordetella genogroups.</title>
        <authorList>
            <person name="Spilker T."/>
            <person name="Lipuma J."/>
        </authorList>
    </citation>
    <scope>NUCLEOTIDE SEQUENCE</scope>
    <source>
        <strain evidence="2">AU21707</strain>
    </source>
</reference>
<keyword evidence="3" id="KW-1185">Reference proteome</keyword>
<dbReference type="PANTHER" id="PTHR46732:SF8">
    <property type="entry name" value="ATP-DEPENDENT PROTEASE LA (LON) DOMAIN PROTEIN"/>
    <property type="match status" value="1"/>
</dbReference>
<sequence>MAAIPLFPLGNALFPDGVMHLRVFEVRYLDMIGKCIEDGGGFGVVPLLEGREVRTPDGKEVLAAAGTLARIVESSAPMPGLLQIVCTGTSRFRLLSAEQGRFGLWSGEIEILADDPPRAIPRELQACANALGTLIADLQRRGTPAALMPIAPPFRLDECGWVADRWGEILPLPARTKQDLLLTPDPELRLAQVHDLLDARDLLPPAAD</sequence>
<dbReference type="SUPFAM" id="SSF88697">
    <property type="entry name" value="PUA domain-like"/>
    <property type="match status" value="1"/>
</dbReference>
<gene>
    <name evidence="2" type="ORF">CAL26_08515</name>
</gene>
<dbReference type="Gene3D" id="1.10.4060.10">
    <property type="entry name" value="BPP1347 like domain"/>
    <property type="match status" value="1"/>
</dbReference>
<accession>A0A261RFS7</accession>
<dbReference type="Proteomes" id="UP000216857">
    <property type="component" value="Unassembled WGS sequence"/>
</dbReference>
<evidence type="ECO:0000259" key="1">
    <source>
        <dbReference type="PROSITE" id="PS51787"/>
    </source>
</evidence>
<dbReference type="OrthoDB" id="8558970at2"/>
<name>A0A261RFS7_9BORD</name>
<dbReference type="RefSeq" id="WP_094846471.1">
    <property type="nucleotide sequence ID" value="NZ_NEVJ01000002.1"/>
</dbReference>
<dbReference type="InterPro" id="IPR015947">
    <property type="entry name" value="PUA-like_sf"/>
</dbReference>
<dbReference type="EMBL" id="NEVJ01000002">
    <property type="protein sequence ID" value="OZI23480.1"/>
    <property type="molecule type" value="Genomic_DNA"/>
</dbReference>